<dbReference type="InterPro" id="IPR022988">
    <property type="entry name" value="Ni_resp_reg_NikR"/>
</dbReference>
<dbReference type="Pfam" id="PF01402">
    <property type="entry name" value="RHH_1"/>
    <property type="match status" value="1"/>
</dbReference>
<comment type="cofactor">
    <cofactor evidence="7">
        <name>Ni(2+)</name>
        <dbReference type="ChEBI" id="CHEBI:49786"/>
    </cofactor>
    <text evidence="7">Binds 1 nickel ion per subunit.</text>
</comment>
<dbReference type="Gene3D" id="3.30.70.1150">
    <property type="entry name" value="ACT-like. Chain A, domain 2"/>
    <property type="match status" value="1"/>
</dbReference>
<evidence type="ECO:0000259" key="9">
    <source>
        <dbReference type="Pfam" id="PF01402"/>
    </source>
</evidence>
<dbReference type="PANTHER" id="PTHR34719">
    <property type="entry name" value="NICKEL-RESPONSIVE REGULATOR"/>
    <property type="match status" value="1"/>
</dbReference>
<evidence type="ECO:0000256" key="6">
    <source>
        <dbReference type="ARBA" id="ARBA00023163"/>
    </source>
</evidence>
<feature type="domain" description="Transcription factor NikR nickel binding C-terminal" evidence="10">
    <location>
        <begin position="54"/>
        <end position="129"/>
    </location>
</feature>
<evidence type="ECO:0000256" key="1">
    <source>
        <dbReference type="ARBA" id="ARBA00008478"/>
    </source>
</evidence>
<feature type="binding site" evidence="7">
    <location>
        <position position="88"/>
    </location>
    <ligand>
        <name>Ni(2+)</name>
        <dbReference type="ChEBI" id="CHEBI:49786"/>
    </ligand>
</feature>
<dbReference type="InterPro" id="IPR010985">
    <property type="entry name" value="Ribbon_hlx_hlx"/>
</dbReference>
<dbReference type="CDD" id="cd22231">
    <property type="entry name" value="RHH_NikR_HicB-like"/>
    <property type="match status" value="1"/>
</dbReference>
<feature type="compositionally biased region" description="Basic and acidic residues" evidence="8">
    <location>
        <begin position="147"/>
        <end position="164"/>
    </location>
</feature>
<dbReference type="GO" id="GO:0016151">
    <property type="term" value="F:nickel cation binding"/>
    <property type="evidence" value="ECO:0007669"/>
    <property type="project" value="UniProtKB-UniRule"/>
</dbReference>
<evidence type="ECO:0000256" key="7">
    <source>
        <dbReference type="HAMAP-Rule" id="MF_00476"/>
    </source>
</evidence>
<evidence type="ECO:0000256" key="4">
    <source>
        <dbReference type="ARBA" id="ARBA00023015"/>
    </source>
</evidence>
<dbReference type="EMBL" id="QEKO01000006">
    <property type="protein sequence ID" value="PVY60870.1"/>
    <property type="molecule type" value="Genomic_DNA"/>
</dbReference>
<feature type="binding site" evidence="7">
    <location>
        <position position="96"/>
    </location>
    <ligand>
        <name>Ni(2+)</name>
        <dbReference type="ChEBI" id="CHEBI:49786"/>
    </ligand>
</feature>
<evidence type="ECO:0000313" key="11">
    <source>
        <dbReference type="EMBL" id="PVY60870.1"/>
    </source>
</evidence>
<feature type="binding site" evidence="7">
    <location>
        <position position="77"/>
    </location>
    <ligand>
        <name>Ni(2+)</name>
        <dbReference type="ChEBI" id="CHEBI:49786"/>
    </ligand>
</feature>
<dbReference type="NCBIfam" id="NF002169">
    <property type="entry name" value="PRK01002.1"/>
    <property type="match status" value="1"/>
</dbReference>
<dbReference type="InterPro" id="IPR014864">
    <property type="entry name" value="TF_NikR_Ni-bd_C"/>
</dbReference>
<feature type="binding site" evidence="7">
    <location>
        <position position="90"/>
    </location>
    <ligand>
        <name>Ni(2+)</name>
        <dbReference type="ChEBI" id="CHEBI:49786"/>
    </ligand>
</feature>
<dbReference type="InterPro" id="IPR045865">
    <property type="entry name" value="ACT-like_dom_sf"/>
</dbReference>
<name>A0A2U1CIM5_9BURK</name>
<keyword evidence="2 7" id="KW-0533">Nickel</keyword>
<comment type="caution">
    <text evidence="11">The sequence shown here is derived from an EMBL/GenBank/DDBJ whole genome shotgun (WGS) entry which is preliminary data.</text>
</comment>
<evidence type="ECO:0000313" key="12">
    <source>
        <dbReference type="Proteomes" id="UP000246145"/>
    </source>
</evidence>
<dbReference type="STRING" id="1231391.GCA_000308195_02740"/>
<dbReference type="SUPFAM" id="SSF47598">
    <property type="entry name" value="Ribbon-helix-helix"/>
    <property type="match status" value="1"/>
</dbReference>
<dbReference type="InterPro" id="IPR013321">
    <property type="entry name" value="Arc_rbn_hlx_hlx"/>
</dbReference>
<evidence type="ECO:0000256" key="2">
    <source>
        <dbReference type="ARBA" id="ARBA00022596"/>
    </source>
</evidence>
<evidence type="ECO:0000259" key="10">
    <source>
        <dbReference type="Pfam" id="PF08753"/>
    </source>
</evidence>
<dbReference type="GO" id="GO:0010045">
    <property type="term" value="P:response to nickel cation"/>
    <property type="evidence" value="ECO:0007669"/>
    <property type="project" value="InterPro"/>
</dbReference>
<dbReference type="SUPFAM" id="SSF55021">
    <property type="entry name" value="ACT-like"/>
    <property type="match status" value="1"/>
</dbReference>
<dbReference type="InterPro" id="IPR027271">
    <property type="entry name" value="Acetolactate_synth/TF_NikR_C"/>
</dbReference>
<dbReference type="Gene3D" id="1.10.1220.10">
    <property type="entry name" value="Met repressor-like"/>
    <property type="match status" value="1"/>
</dbReference>
<dbReference type="InterPro" id="IPR002145">
    <property type="entry name" value="CopG"/>
</dbReference>
<keyword evidence="6 7" id="KW-0804">Transcription</keyword>
<dbReference type="Pfam" id="PF08753">
    <property type="entry name" value="NikR_C"/>
    <property type="match status" value="1"/>
</dbReference>
<dbReference type="AlphaFoldDB" id="A0A2U1CIM5"/>
<dbReference type="GO" id="GO:0003700">
    <property type="term" value="F:DNA-binding transcription factor activity"/>
    <property type="evidence" value="ECO:0007669"/>
    <property type="project" value="UniProtKB-UniRule"/>
</dbReference>
<keyword evidence="4 7" id="KW-0805">Transcription regulation</keyword>
<dbReference type="OrthoDB" id="9806294at2"/>
<evidence type="ECO:0000256" key="5">
    <source>
        <dbReference type="ARBA" id="ARBA00023125"/>
    </source>
</evidence>
<comment type="function">
    <text evidence="7">Transcriptional regulator.</text>
</comment>
<protein>
    <recommendedName>
        <fullName evidence="7">Putative nickel-responsive regulator</fullName>
    </recommendedName>
</protein>
<accession>A0A2U1CIM5</accession>
<reference evidence="11 12" key="1">
    <citation type="submission" date="2018-04" db="EMBL/GenBank/DDBJ databases">
        <title>Genomic Encyclopedia of Type Strains, Phase IV (KMG-IV): sequencing the most valuable type-strain genomes for metagenomic binning, comparative biology and taxonomic classification.</title>
        <authorList>
            <person name="Goeker M."/>
        </authorList>
    </citation>
    <scope>NUCLEOTIDE SEQUENCE [LARGE SCALE GENOMIC DNA]</scope>
    <source>
        <strain evidence="11 12">DSM 10065</strain>
    </source>
</reference>
<dbReference type="GO" id="GO:0003677">
    <property type="term" value="F:DNA binding"/>
    <property type="evidence" value="ECO:0007669"/>
    <property type="project" value="UniProtKB-KW"/>
</dbReference>
<gene>
    <name evidence="11" type="ORF">C7440_3374</name>
</gene>
<proteinExistence type="inferred from homology"/>
<keyword evidence="3 7" id="KW-0479">Metal-binding</keyword>
<feature type="region of interest" description="Disordered" evidence="8">
    <location>
        <begin position="135"/>
        <end position="180"/>
    </location>
</feature>
<keyword evidence="12" id="KW-1185">Reference proteome</keyword>
<dbReference type="InterPro" id="IPR050192">
    <property type="entry name" value="CopG/NikR_regulator"/>
</dbReference>
<organism evidence="11 12">
    <name type="scientific">Pusillimonas noertemannii</name>
    <dbReference type="NCBI Taxonomy" id="305977"/>
    <lineage>
        <taxon>Bacteria</taxon>
        <taxon>Pseudomonadati</taxon>
        <taxon>Pseudomonadota</taxon>
        <taxon>Betaproteobacteria</taxon>
        <taxon>Burkholderiales</taxon>
        <taxon>Alcaligenaceae</taxon>
        <taxon>Pusillimonas</taxon>
    </lineage>
</organism>
<evidence type="ECO:0000256" key="3">
    <source>
        <dbReference type="ARBA" id="ARBA00022723"/>
    </source>
</evidence>
<dbReference type="Proteomes" id="UP000246145">
    <property type="component" value="Unassembled WGS sequence"/>
</dbReference>
<evidence type="ECO:0000256" key="8">
    <source>
        <dbReference type="SAM" id="MobiDB-lite"/>
    </source>
</evidence>
<sequence length="180" mass="20471">MERFTISLGAELAREFDELIHARGYQNRSEAMRDILRQHIEEQRLRVREASHCVANVSYVYSHHERELADRVIALQHHFHDLTIATMHVHLDHDQCMESLFLKGPVDRVRACADRLTAERGVRHGGMNLVPVEIHTHSHPHSSGGGHAHDHGHEHDHGAEHTGNEEAGAGQLHQHTRPKS</sequence>
<dbReference type="RefSeq" id="WP_116519313.1">
    <property type="nucleotide sequence ID" value="NZ_JACCEX010000010.1"/>
</dbReference>
<comment type="similarity">
    <text evidence="1 7">Belongs to the transcriptional regulatory CopG/NikR family.</text>
</comment>
<dbReference type="NCBIfam" id="NF002815">
    <property type="entry name" value="PRK02967.1"/>
    <property type="match status" value="1"/>
</dbReference>
<dbReference type="PANTHER" id="PTHR34719:SF2">
    <property type="entry name" value="NICKEL-RESPONSIVE REGULATOR"/>
    <property type="match status" value="1"/>
</dbReference>
<dbReference type="HAMAP" id="MF_00476">
    <property type="entry name" value="NikR"/>
    <property type="match status" value="1"/>
</dbReference>
<keyword evidence="5 7" id="KW-0238">DNA-binding</keyword>
<feature type="domain" description="Ribbon-helix-helix protein CopG" evidence="9">
    <location>
        <begin position="2"/>
        <end position="42"/>
    </location>
</feature>
<dbReference type="NCBIfam" id="NF003381">
    <property type="entry name" value="PRK04460.1"/>
    <property type="match status" value="1"/>
</dbReference>